<keyword evidence="19 29" id="KW-1133">Transmembrane helix</keyword>
<keyword evidence="16" id="KW-0418">Kinase</keyword>
<dbReference type="InterPro" id="IPR008271">
    <property type="entry name" value="Ser/Thr_kinase_AS"/>
</dbReference>
<keyword evidence="8" id="KW-0723">Serine/threonine-protein kinase</keyword>
<dbReference type="FunFam" id="3.80.10.10:FF:000275">
    <property type="entry name" value="Leucine-rich repeat receptor-like protein kinase"/>
    <property type="match status" value="1"/>
</dbReference>
<comment type="cofactor">
    <cofactor evidence="2">
        <name>Mg(2+)</name>
        <dbReference type="ChEBI" id="CHEBI:18420"/>
    </cofactor>
</comment>
<dbReference type="OMA" id="NDSIQYC"/>
<evidence type="ECO:0000256" key="27">
    <source>
        <dbReference type="ARBA" id="ARBA00072040"/>
    </source>
</evidence>
<keyword evidence="33" id="KW-1185">Reference proteome</keyword>
<reference evidence="32" key="2">
    <citation type="submission" date="2015-06" db="UniProtKB">
        <authorList>
            <consortium name="EnsemblPlants"/>
        </authorList>
    </citation>
    <scope>IDENTIFICATION</scope>
</reference>
<feature type="transmembrane region" description="Helical" evidence="29">
    <location>
        <begin position="626"/>
        <end position="648"/>
    </location>
</feature>
<evidence type="ECO:0000256" key="25">
    <source>
        <dbReference type="ARBA" id="ARBA00054320"/>
    </source>
</evidence>
<evidence type="ECO:0000256" key="23">
    <source>
        <dbReference type="ARBA" id="ARBA00047899"/>
    </source>
</evidence>
<comment type="function">
    <text evidence="25">Receptor kinase that detects X.oryzae pv. oryzae protein Ax21 to promote innate immunity. Following X.oryzae pv. oryzae protein Ax21 detection, undergoes cleavage, releasing the processed protein kinase Xa21 chain.</text>
</comment>
<dbReference type="PANTHER" id="PTHR48054">
    <property type="entry name" value="RECEPTOR KINASE-LIKE PROTEIN XA21"/>
    <property type="match status" value="1"/>
</dbReference>
<evidence type="ECO:0000256" key="2">
    <source>
        <dbReference type="ARBA" id="ARBA00001946"/>
    </source>
</evidence>
<dbReference type="AlphaFoldDB" id="A0A0E0PCZ9"/>
<evidence type="ECO:0000256" key="9">
    <source>
        <dbReference type="ARBA" id="ARBA00022553"/>
    </source>
</evidence>
<dbReference type="InterPro" id="IPR000719">
    <property type="entry name" value="Prot_kinase_dom"/>
</dbReference>
<dbReference type="PROSITE" id="PS50011">
    <property type="entry name" value="PROTEIN_KINASE_DOM"/>
    <property type="match status" value="1"/>
</dbReference>
<dbReference type="InterPro" id="IPR032675">
    <property type="entry name" value="LRR_dom_sf"/>
</dbReference>
<dbReference type="GO" id="GO:0005524">
    <property type="term" value="F:ATP binding"/>
    <property type="evidence" value="ECO:0007669"/>
    <property type="project" value="UniProtKB-UniRule"/>
</dbReference>
<keyword evidence="9" id="KW-0597">Phosphoprotein</keyword>
<keyword evidence="10" id="KW-0433">Leucine-rich repeat</keyword>
<dbReference type="eggNOG" id="KOG1187">
    <property type="taxonomic scope" value="Eukaryota"/>
</dbReference>
<evidence type="ECO:0000256" key="11">
    <source>
        <dbReference type="ARBA" id="ARBA00022679"/>
    </source>
</evidence>
<evidence type="ECO:0000256" key="5">
    <source>
        <dbReference type="ARBA" id="ARBA00008684"/>
    </source>
</evidence>
<evidence type="ECO:0000313" key="33">
    <source>
        <dbReference type="Proteomes" id="UP000008022"/>
    </source>
</evidence>
<dbReference type="EnsemblPlants" id="ORUFI04G24110.1">
    <property type="protein sequence ID" value="ORUFI04G24110.1"/>
    <property type="gene ID" value="ORUFI04G24110"/>
</dbReference>
<dbReference type="Gene3D" id="1.10.510.10">
    <property type="entry name" value="Transferase(Phosphotransferase) domain 1"/>
    <property type="match status" value="1"/>
</dbReference>
<accession>A0A0E0PCZ9</accession>
<dbReference type="Gene3D" id="3.80.10.10">
    <property type="entry name" value="Ribonuclease Inhibitor"/>
    <property type="match status" value="4"/>
</dbReference>
<keyword evidence="11" id="KW-0808">Transferase</keyword>
<feature type="signal peptide" evidence="30">
    <location>
        <begin position="1"/>
        <end position="29"/>
    </location>
</feature>
<dbReference type="InterPro" id="IPR003591">
    <property type="entry name" value="Leu-rich_rpt_typical-subtyp"/>
</dbReference>
<dbReference type="Gene3D" id="3.30.200.20">
    <property type="entry name" value="Phosphorylase Kinase, domain 1"/>
    <property type="match status" value="1"/>
</dbReference>
<dbReference type="Pfam" id="PF08263">
    <property type="entry name" value="LRRNT_2"/>
    <property type="match status" value="1"/>
</dbReference>
<evidence type="ECO:0000256" key="29">
    <source>
        <dbReference type="SAM" id="Phobius"/>
    </source>
</evidence>
<dbReference type="InterPro" id="IPR052592">
    <property type="entry name" value="LRR-RLK"/>
</dbReference>
<comment type="subcellular location">
    <subcellularLocation>
        <location evidence="3">Cell membrane</location>
        <topology evidence="3">Single-pass membrane protein</topology>
    </subcellularLocation>
    <subcellularLocation>
        <location evidence="4">Endoplasmic reticulum membrane</location>
        <topology evidence="4">Single-pass membrane protein</topology>
    </subcellularLocation>
</comment>
<name>A0A0E0PCZ9_ORYRU</name>
<dbReference type="FunFam" id="1.10.510.10:FF:000358">
    <property type="entry name" value="Putative leucine-rich repeat receptor-like serine/threonine-protein kinase"/>
    <property type="match status" value="1"/>
</dbReference>
<evidence type="ECO:0000256" key="10">
    <source>
        <dbReference type="ARBA" id="ARBA00022614"/>
    </source>
</evidence>
<evidence type="ECO:0000256" key="21">
    <source>
        <dbReference type="ARBA" id="ARBA00023170"/>
    </source>
</evidence>
<keyword evidence="12 29" id="KW-0812">Transmembrane</keyword>
<dbReference type="PROSITE" id="PS00107">
    <property type="entry name" value="PROTEIN_KINASE_ATP"/>
    <property type="match status" value="1"/>
</dbReference>
<dbReference type="PANTHER" id="PTHR48054:SF53">
    <property type="entry name" value="PROTEIN KINASE DOMAIN-CONTAINING PROTEIN"/>
    <property type="match status" value="1"/>
</dbReference>
<evidence type="ECO:0000256" key="4">
    <source>
        <dbReference type="ARBA" id="ARBA00004389"/>
    </source>
</evidence>
<dbReference type="InterPro" id="IPR013210">
    <property type="entry name" value="LRR_N_plant-typ"/>
</dbReference>
<evidence type="ECO:0000256" key="14">
    <source>
        <dbReference type="ARBA" id="ARBA00022737"/>
    </source>
</evidence>
<dbReference type="InterPro" id="IPR017441">
    <property type="entry name" value="Protein_kinase_ATP_BS"/>
</dbReference>
<evidence type="ECO:0000256" key="6">
    <source>
        <dbReference type="ARBA" id="ARBA00012513"/>
    </source>
</evidence>
<keyword evidence="13 30" id="KW-0732">Signal</keyword>
<evidence type="ECO:0000259" key="31">
    <source>
        <dbReference type="PROSITE" id="PS50011"/>
    </source>
</evidence>
<dbReference type="Pfam" id="PF00560">
    <property type="entry name" value="LRR_1"/>
    <property type="match status" value="3"/>
</dbReference>
<organism evidence="32 33">
    <name type="scientific">Oryza rufipogon</name>
    <name type="common">Brownbeard rice</name>
    <name type="synonym">Asian wild rice</name>
    <dbReference type="NCBI Taxonomy" id="4529"/>
    <lineage>
        <taxon>Eukaryota</taxon>
        <taxon>Viridiplantae</taxon>
        <taxon>Streptophyta</taxon>
        <taxon>Embryophyta</taxon>
        <taxon>Tracheophyta</taxon>
        <taxon>Spermatophyta</taxon>
        <taxon>Magnoliopsida</taxon>
        <taxon>Liliopsida</taxon>
        <taxon>Poales</taxon>
        <taxon>Poaceae</taxon>
        <taxon>BOP clade</taxon>
        <taxon>Oryzoideae</taxon>
        <taxon>Oryzeae</taxon>
        <taxon>Oryzinae</taxon>
        <taxon>Oryza</taxon>
    </lineage>
</organism>
<dbReference type="SUPFAM" id="SSF52058">
    <property type="entry name" value="L domain-like"/>
    <property type="match status" value="1"/>
</dbReference>
<keyword evidence="20 29" id="KW-0472">Membrane</keyword>
<protein>
    <recommendedName>
        <fullName evidence="27">Receptor kinase-like protein Xa21</fullName>
        <ecNumber evidence="6">2.7.11.1</ecNumber>
    </recommendedName>
</protein>
<dbReference type="SMART" id="SM00220">
    <property type="entry name" value="S_TKc"/>
    <property type="match status" value="1"/>
</dbReference>
<dbReference type="Pfam" id="PF13855">
    <property type="entry name" value="LRR_8"/>
    <property type="match status" value="4"/>
</dbReference>
<sequence length="993" mass="108920">MGARRSGKLRMLMLSALLVLFCGALNARASTVNETSVDLRSLLDFKAEIKDDPTGALLAWNDSLHYCKWTGVNCSATHPGRVTVLNLLGLNLEGQITPSLGNLTFLRNLILGSNRFSGRFPPLNRLRRLQILALGSNSFQGNIPDALTNCSQLVVLDLSSNNFVGVIPPNIGFLSNLQALDLSANNLTGVIPPSLNNITQLQEISLATNSLGGRIPEGLGQLPSMTMILLGQNNLSGRIPASLFNLSYINTLGLDTNMLSGTLSSNIGDTLPRLQLLLLGANMLEGNIPASLGNVSELARIDLSSNSFVGQVPSSFGNLRKLYYLNLDHNKIEAGDNQSWEFLGAMSNCPLQFLSLYGNQLHGDLPSSVGNLSIMLRHLDLGANHLSGIVPPGIGKYPDLSSLGLSYNNLTGTIEKWIGSLRKLQGLYLEGNNFIGSIPYSIGNLTRLTLLSVSKNQFDGFMPSSLGNFPQLTKLDLSYNNFQGNIPMQVSNLKQLTELRLSSNKITGEIPNNLDRCDNLITIQLDQNMLTGEIPSSLGKLSGLQSLNFSHNNLSGTIPIALSDLQFLRMLDLSYNHLQGQIPRNGVFENPAALLLDGNWGLCGGAPSLHRTSCYHGSQKLKIQYYLVRILIPIFGFMSLVAIIYFILTEKKMRRKNTTLPPFGKQFLKVSYKDLDEATENFSESNLIGRGSYGSVYKGKLSQNKMEVAVKVFDLEMHGAERSFLVECEAVRNIQHRNLLPIITACSTADNNGNAFKALVYEFMPNGNLDSWLHHKGDEKTKEHLNLTKRISIVLDIADVLDYLHNSIGKPIIHYDLKPSNILLDCDMTAYLGDFGIARFILDSRLKSRGDSSSVGLRGTIGYIAPEYAGGGHPSTCGDVYSFGIVLLEIFTGKRPTDSMFGNELNIVNFVKKNFPDQIWNVIDIPLEQECKAFTAGNMTANVMYQCLSSLLEVALSCTRELPTERISMREAANRMHEINASYVRGKGPYAPQ</sequence>
<evidence type="ECO:0000256" key="28">
    <source>
        <dbReference type="PROSITE-ProRule" id="PRU10141"/>
    </source>
</evidence>
<dbReference type="STRING" id="4529.A0A0E0PCZ9"/>
<keyword evidence="15 28" id="KW-0547">Nucleotide-binding</keyword>
<comment type="catalytic activity">
    <reaction evidence="24">
        <text>L-seryl-[protein] + ATP = O-phospho-L-seryl-[protein] + ADP + H(+)</text>
        <dbReference type="Rhea" id="RHEA:17989"/>
        <dbReference type="Rhea" id="RHEA-COMP:9863"/>
        <dbReference type="Rhea" id="RHEA-COMP:11604"/>
        <dbReference type="ChEBI" id="CHEBI:15378"/>
        <dbReference type="ChEBI" id="CHEBI:29999"/>
        <dbReference type="ChEBI" id="CHEBI:30616"/>
        <dbReference type="ChEBI" id="CHEBI:83421"/>
        <dbReference type="ChEBI" id="CHEBI:456216"/>
        <dbReference type="EC" id="2.7.11.1"/>
    </reaction>
</comment>
<keyword evidence="18 28" id="KW-0067">ATP-binding</keyword>
<dbReference type="PROSITE" id="PS00108">
    <property type="entry name" value="PROTEIN_KINASE_ST"/>
    <property type="match status" value="1"/>
</dbReference>
<feature type="binding site" evidence="28">
    <location>
        <position position="711"/>
    </location>
    <ligand>
        <name>ATP</name>
        <dbReference type="ChEBI" id="CHEBI:30616"/>
    </ligand>
</feature>
<evidence type="ECO:0000256" key="16">
    <source>
        <dbReference type="ARBA" id="ARBA00022777"/>
    </source>
</evidence>
<evidence type="ECO:0000256" key="30">
    <source>
        <dbReference type="SAM" id="SignalP"/>
    </source>
</evidence>
<evidence type="ECO:0000313" key="32">
    <source>
        <dbReference type="EnsemblPlants" id="ORUFI04G24110.1"/>
    </source>
</evidence>
<evidence type="ECO:0000256" key="24">
    <source>
        <dbReference type="ARBA" id="ARBA00048679"/>
    </source>
</evidence>
<dbReference type="Pfam" id="PF07714">
    <property type="entry name" value="PK_Tyr_Ser-Thr"/>
    <property type="match status" value="1"/>
</dbReference>
<evidence type="ECO:0000256" key="18">
    <source>
        <dbReference type="ARBA" id="ARBA00022840"/>
    </source>
</evidence>
<dbReference type="SUPFAM" id="SSF56112">
    <property type="entry name" value="Protein kinase-like (PK-like)"/>
    <property type="match status" value="1"/>
</dbReference>
<reference evidence="33" key="1">
    <citation type="submission" date="2013-06" db="EMBL/GenBank/DDBJ databases">
        <authorList>
            <person name="Zhao Q."/>
        </authorList>
    </citation>
    <scope>NUCLEOTIDE SEQUENCE</scope>
    <source>
        <strain evidence="33">cv. W1943</strain>
    </source>
</reference>
<feature type="domain" description="Protein kinase" evidence="31">
    <location>
        <begin position="682"/>
        <end position="980"/>
    </location>
</feature>
<dbReference type="InterPro" id="IPR001611">
    <property type="entry name" value="Leu-rich_rpt"/>
</dbReference>
<dbReference type="PRINTS" id="PR00019">
    <property type="entry name" value="LEURICHRPT"/>
</dbReference>
<keyword evidence="7" id="KW-1003">Cell membrane</keyword>
<keyword evidence="17" id="KW-0256">Endoplasmic reticulum</keyword>
<dbReference type="FunFam" id="3.80.10.10:FF:000095">
    <property type="entry name" value="LRR receptor-like serine/threonine-protein kinase GSO1"/>
    <property type="match status" value="1"/>
</dbReference>
<keyword evidence="14" id="KW-0677">Repeat</keyword>
<evidence type="ECO:0000256" key="1">
    <source>
        <dbReference type="ARBA" id="ARBA00001936"/>
    </source>
</evidence>
<evidence type="ECO:0000256" key="20">
    <source>
        <dbReference type="ARBA" id="ARBA00023136"/>
    </source>
</evidence>
<feature type="chain" id="PRO_5002369867" description="Receptor kinase-like protein Xa21" evidence="30">
    <location>
        <begin position="30"/>
        <end position="993"/>
    </location>
</feature>
<evidence type="ECO:0000256" key="15">
    <source>
        <dbReference type="ARBA" id="ARBA00022741"/>
    </source>
</evidence>
<comment type="catalytic activity">
    <reaction evidence="23">
        <text>L-threonyl-[protein] + ATP = O-phospho-L-threonyl-[protein] + ADP + H(+)</text>
        <dbReference type="Rhea" id="RHEA:46608"/>
        <dbReference type="Rhea" id="RHEA-COMP:11060"/>
        <dbReference type="Rhea" id="RHEA-COMP:11605"/>
        <dbReference type="ChEBI" id="CHEBI:15378"/>
        <dbReference type="ChEBI" id="CHEBI:30013"/>
        <dbReference type="ChEBI" id="CHEBI:30616"/>
        <dbReference type="ChEBI" id="CHEBI:61977"/>
        <dbReference type="ChEBI" id="CHEBI:456216"/>
        <dbReference type="EC" id="2.7.11.1"/>
    </reaction>
</comment>
<evidence type="ECO:0000256" key="17">
    <source>
        <dbReference type="ARBA" id="ARBA00022824"/>
    </source>
</evidence>
<comment type="similarity">
    <text evidence="5">Belongs to the protein kinase superfamily. Ser/Thr protein kinase family.</text>
</comment>
<dbReference type="FunFam" id="3.80.10.10:FF:000383">
    <property type="entry name" value="Leucine-rich repeat receptor protein kinase EMS1"/>
    <property type="match status" value="1"/>
</dbReference>
<dbReference type="EC" id="2.7.11.1" evidence="6"/>
<comment type="cofactor">
    <cofactor evidence="1">
        <name>Mn(2+)</name>
        <dbReference type="ChEBI" id="CHEBI:29035"/>
    </cofactor>
</comment>
<dbReference type="Gramene" id="ORUFI04G24110.1">
    <property type="protein sequence ID" value="ORUFI04G24110.1"/>
    <property type="gene ID" value="ORUFI04G24110"/>
</dbReference>
<keyword evidence="21" id="KW-0675">Receptor</keyword>
<keyword evidence="22" id="KW-0325">Glycoprotein</keyword>
<dbReference type="FunFam" id="3.30.200.20:FF:000432">
    <property type="entry name" value="LRR receptor-like serine/threonine-protein kinase EFR"/>
    <property type="match status" value="1"/>
</dbReference>
<proteinExistence type="inferred from homology"/>
<comment type="function">
    <text evidence="26">The processed protein kinase Xa21 chain released by protein cleavage after X.oryzae pv. oryzae protein Ax21 detection translocates into the nucleus where it can bind and regulate WRKY62, a transcription factor. Confers resistance to the bacterial pathogen X.oryzae pv. oryzae (Xoo).</text>
</comment>
<evidence type="ECO:0000256" key="12">
    <source>
        <dbReference type="ARBA" id="ARBA00022692"/>
    </source>
</evidence>
<evidence type="ECO:0000256" key="3">
    <source>
        <dbReference type="ARBA" id="ARBA00004162"/>
    </source>
</evidence>
<dbReference type="GO" id="GO:0005789">
    <property type="term" value="C:endoplasmic reticulum membrane"/>
    <property type="evidence" value="ECO:0007669"/>
    <property type="project" value="UniProtKB-SubCell"/>
</dbReference>
<evidence type="ECO:0000256" key="22">
    <source>
        <dbReference type="ARBA" id="ARBA00023180"/>
    </source>
</evidence>
<dbReference type="InterPro" id="IPR001245">
    <property type="entry name" value="Ser-Thr/Tyr_kinase_cat_dom"/>
</dbReference>
<dbReference type="GO" id="GO:0004674">
    <property type="term" value="F:protein serine/threonine kinase activity"/>
    <property type="evidence" value="ECO:0007669"/>
    <property type="project" value="UniProtKB-KW"/>
</dbReference>
<evidence type="ECO:0000256" key="13">
    <source>
        <dbReference type="ARBA" id="ARBA00022729"/>
    </source>
</evidence>
<dbReference type="InterPro" id="IPR011009">
    <property type="entry name" value="Kinase-like_dom_sf"/>
</dbReference>
<evidence type="ECO:0000256" key="19">
    <source>
        <dbReference type="ARBA" id="ARBA00022989"/>
    </source>
</evidence>
<dbReference type="HOGENOM" id="CLU_000288_22_0_1"/>
<evidence type="ECO:0000256" key="7">
    <source>
        <dbReference type="ARBA" id="ARBA00022475"/>
    </source>
</evidence>
<evidence type="ECO:0000256" key="26">
    <source>
        <dbReference type="ARBA" id="ARBA00056628"/>
    </source>
</evidence>
<dbReference type="SMART" id="SM00369">
    <property type="entry name" value="LRR_TYP"/>
    <property type="match status" value="9"/>
</dbReference>
<dbReference type="GO" id="GO:0005886">
    <property type="term" value="C:plasma membrane"/>
    <property type="evidence" value="ECO:0007669"/>
    <property type="project" value="UniProtKB-SubCell"/>
</dbReference>
<dbReference type="SUPFAM" id="SSF52047">
    <property type="entry name" value="RNI-like"/>
    <property type="match status" value="1"/>
</dbReference>
<evidence type="ECO:0000256" key="8">
    <source>
        <dbReference type="ARBA" id="ARBA00022527"/>
    </source>
</evidence>
<dbReference type="Proteomes" id="UP000008022">
    <property type="component" value="Unassembled WGS sequence"/>
</dbReference>